<keyword evidence="3" id="KW-1185">Reference proteome</keyword>
<dbReference type="EMBL" id="JBHRTP010000038">
    <property type="protein sequence ID" value="MFC3108882.1"/>
    <property type="molecule type" value="Genomic_DNA"/>
</dbReference>
<dbReference type="Pfam" id="PF08811">
    <property type="entry name" value="DUF1800"/>
    <property type="match status" value="1"/>
</dbReference>
<protein>
    <submittedName>
        <fullName evidence="2">DUF1800 family protein</fullName>
    </submittedName>
</protein>
<feature type="chain" id="PRO_5047459899" evidence="1">
    <location>
        <begin position="37"/>
        <end position="534"/>
    </location>
</feature>
<evidence type="ECO:0000313" key="2">
    <source>
        <dbReference type="EMBL" id="MFC3108882.1"/>
    </source>
</evidence>
<name>A0ABV7F512_9BURK</name>
<dbReference type="RefSeq" id="WP_390324652.1">
    <property type="nucleotide sequence ID" value="NZ_JBHRTP010000038.1"/>
</dbReference>
<gene>
    <name evidence="2" type="ORF">ACFOFO_13075</name>
</gene>
<organism evidence="2 3">
    <name type="scientific">Undibacterium arcticum</name>
    <dbReference type="NCBI Taxonomy" id="1762892"/>
    <lineage>
        <taxon>Bacteria</taxon>
        <taxon>Pseudomonadati</taxon>
        <taxon>Pseudomonadota</taxon>
        <taxon>Betaproteobacteria</taxon>
        <taxon>Burkholderiales</taxon>
        <taxon>Oxalobacteraceae</taxon>
        <taxon>Undibacterium</taxon>
    </lineage>
</organism>
<sequence>MITLRLLRASRTSRSIYPTFLLVAAVLSSVAATAVAQPIGMQDARFLLARTGFTPQTSEVDQYAQLTRQQAVDQLLVQTTRAASTPAPAWTGEALVPYRTIKDKSDEEKKAFRENEQKKAFELRGWWLREMLVTPSPLTERMTLFWHNHFVSAQQKVKYSQLMYRQNILLRQHALGNFGAMLHAVSKDPAMVIYLDGANNRKGTPNENFAREVMELFTLGEGNYSEQDIKEAARAFTGWSIDGDTGEFKWRPRIHDEGSKTVLGRSGNFDGDAVLDILLAQPACAEFVVSKLWREFVSPNPNPAEVARIARHFRDSRYDIKTALHDLFLSPFFWDLGNRGTLVKSPVELMVGTLRQFQFSYDDPLPFTFAVAQLGQNLFNPPNVKGWPGGEAWINSSTLLARKSTLERLFRATEHGARMTTQPNMANAPSTKMAQPNEAQSIAFKSALGKIKGQGALGREGRIQFANAAAMISYDPNSWFAQFGVGVDALPTPAQRIAMQQALLPLEPTAPIKSDLTGTALLRTMVLDPVFQLK</sequence>
<proteinExistence type="predicted"/>
<dbReference type="InterPro" id="IPR014917">
    <property type="entry name" value="DUF1800"/>
</dbReference>
<comment type="caution">
    <text evidence="2">The sequence shown here is derived from an EMBL/GenBank/DDBJ whole genome shotgun (WGS) entry which is preliminary data.</text>
</comment>
<feature type="signal peptide" evidence="1">
    <location>
        <begin position="1"/>
        <end position="36"/>
    </location>
</feature>
<evidence type="ECO:0000256" key="1">
    <source>
        <dbReference type="SAM" id="SignalP"/>
    </source>
</evidence>
<reference evidence="3" key="1">
    <citation type="journal article" date="2019" name="Int. J. Syst. Evol. Microbiol.">
        <title>The Global Catalogue of Microorganisms (GCM) 10K type strain sequencing project: providing services to taxonomists for standard genome sequencing and annotation.</title>
        <authorList>
            <consortium name="The Broad Institute Genomics Platform"/>
            <consortium name="The Broad Institute Genome Sequencing Center for Infectious Disease"/>
            <person name="Wu L."/>
            <person name="Ma J."/>
        </authorList>
    </citation>
    <scope>NUCLEOTIDE SEQUENCE [LARGE SCALE GENOMIC DNA]</scope>
    <source>
        <strain evidence="3">KCTC 42986</strain>
    </source>
</reference>
<accession>A0ABV7F512</accession>
<dbReference type="Proteomes" id="UP001595530">
    <property type="component" value="Unassembled WGS sequence"/>
</dbReference>
<evidence type="ECO:0000313" key="3">
    <source>
        <dbReference type="Proteomes" id="UP001595530"/>
    </source>
</evidence>
<keyword evidence="1" id="KW-0732">Signal</keyword>